<feature type="transmembrane region" description="Helical" evidence="1">
    <location>
        <begin position="231"/>
        <end position="250"/>
    </location>
</feature>
<organism evidence="2 3">
    <name type="scientific">Steinernema hermaphroditum</name>
    <dbReference type="NCBI Taxonomy" id="289476"/>
    <lineage>
        <taxon>Eukaryota</taxon>
        <taxon>Metazoa</taxon>
        <taxon>Ecdysozoa</taxon>
        <taxon>Nematoda</taxon>
        <taxon>Chromadorea</taxon>
        <taxon>Rhabditida</taxon>
        <taxon>Tylenchina</taxon>
        <taxon>Panagrolaimomorpha</taxon>
        <taxon>Strongyloidoidea</taxon>
        <taxon>Steinernematidae</taxon>
        <taxon>Steinernema</taxon>
    </lineage>
</organism>
<keyword evidence="3" id="KW-1185">Reference proteome</keyword>
<accession>A0AA39IQB9</accession>
<evidence type="ECO:0000313" key="2">
    <source>
        <dbReference type="EMBL" id="KAK0428526.1"/>
    </source>
</evidence>
<keyword evidence="1" id="KW-1133">Transmembrane helix</keyword>
<sequence length="327" mass="37911">MDDYSDLSLDVHYYRDTGISPEMRHVTIVYRFVFVVFLMSTYGRIIWTLISQRKFRTNMAYLLIVNIGIINILFLLTMFWAAIMSINERTIGHNYLRGLTTAASYYRCLYFLAYFAFSFLLAINRLFVITEWMIVPSLFYKCSVFITWLMVAAVFPVLFAHADEFASEYDVDFAMYISIGFMQDEVVQNVEIPLYVGILAVHVFLISTLILKRKSLNQKWKLSSPEGRLALQTALLFIPQGLVFLSMKILQTTSDGWKWLDVIVYARPRYIAIINVTHDLLPFFYLVVLISFNIEIRKMLKLPSGSPTTLKIYVSPNSAVMSTPRSR</sequence>
<keyword evidence="1" id="KW-0472">Membrane</keyword>
<dbReference type="EMBL" id="JAUCMV010000001">
    <property type="protein sequence ID" value="KAK0428526.1"/>
    <property type="molecule type" value="Genomic_DNA"/>
</dbReference>
<feature type="transmembrane region" description="Helical" evidence="1">
    <location>
        <begin position="138"/>
        <end position="159"/>
    </location>
</feature>
<dbReference type="AlphaFoldDB" id="A0AA39IQB9"/>
<feature type="transmembrane region" description="Helical" evidence="1">
    <location>
        <begin position="103"/>
        <end position="126"/>
    </location>
</feature>
<feature type="transmembrane region" description="Helical" evidence="1">
    <location>
        <begin position="192"/>
        <end position="211"/>
    </location>
</feature>
<name>A0AA39IQB9_9BILA</name>
<evidence type="ECO:0000313" key="3">
    <source>
        <dbReference type="Proteomes" id="UP001175271"/>
    </source>
</evidence>
<reference evidence="2" key="1">
    <citation type="submission" date="2023-06" db="EMBL/GenBank/DDBJ databases">
        <title>Genomic analysis of the entomopathogenic nematode Steinernema hermaphroditum.</title>
        <authorList>
            <person name="Schwarz E.M."/>
            <person name="Heppert J.K."/>
            <person name="Baniya A."/>
            <person name="Schwartz H.T."/>
            <person name="Tan C.-H."/>
            <person name="Antoshechkin I."/>
            <person name="Sternberg P.W."/>
            <person name="Goodrich-Blair H."/>
            <person name="Dillman A.R."/>
        </authorList>
    </citation>
    <scope>NUCLEOTIDE SEQUENCE</scope>
    <source>
        <strain evidence="2">PS9179</strain>
        <tissue evidence="2">Whole animal</tissue>
    </source>
</reference>
<feature type="transmembrane region" description="Helical" evidence="1">
    <location>
        <begin position="270"/>
        <end position="292"/>
    </location>
</feature>
<feature type="transmembrane region" description="Helical" evidence="1">
    <location>
        <begin position="59"/>
        <end position="83"/>
    </location>
</feature>
<feature type="transmembrane region" description="Helical" evidence="1">
    <location>
        <begin position="28"/>
        <end position="47"/>
    </location>
</feature>
<protein>
    <submittedName>
        <fullName evidence="2">Uncharacterized protein</fullName>
    </submittedName>
</protein>
<comment type="caution">
    <text evidence="2">The sequence shown here is derived from an EMBL/GenBank/DDBJ whole genome shotgun (WGS) entry which is preliminary data.</text>
</comment>
<proteinExistence type="predicted"/>
<keyword evidence="1" id="KW-0812">Transmembrane</keyword>
<evidence type="ECO:0000256" key="1">
    <source>
        <dbReference type="SAM" id="Phobius"/>
    </source>
</evidence>
<dbReference type="Proteomes" id="UP001175271">
    <property type="component" value="Unassembled WGS sequence"/>
</dbReference>
<gene>
    <name evidence="2" type="ORF">QR680_010849</name>
</gene>